<accession>A0A178LSQ6</accession>
<feature type="region of interest" description="Disordered" evidence="1">
    <location>
        <begin position="160"/>
        <end position="185"/>
    </location>
</feature>
<reference evidence="2 3" key="1">
    <citation type="submission" date="2016-04" db="EMBL/GenBank/DDBJ databases">
        <title>Draft Genome Sequences of Staphylococcus capitis Strain H36, S. capitis Strain H65, S. cohnii Strain H62, S. hominis Strain H69, Mycobacterium iranicum Strain H39, Plantibacter sp. Strain H53, Pseudomonas oryzihabitans Strain H72, and Microbacterium sp. Strain H83, isolated from residential settings.</title>
        <authorList>
            <person name="Lymperopoulou D."/>
            <person name="Adams R.I."/>
            <person name="Lindow S."/>
            <person name="Coil D.A."/>
            <person name="Jospin G."/>
            <person name="Eisen J.A."/>
        </authorList>
    </citation>
    <scope>NUCLEOTIDE SEQUENCE [LARGE SCALE GENOMIC DNA]</scope>
    <source>
        <strain evidence="2 3">H39</strain>
    </source>
</reference>
<proteinExistence type="predicted"/>
<organism evidence="2 3">
    <name type="scientific">Mycolicibacterium iranicum</name>
    <name type="common">Mycobacterium iranicum</name>
    <dbReference type="NCBI Taxonomy" id="912594"/>
    <lineage>
        <taxon>Bacteria</taxon>
        <taxon>Bacillati</taxon>
        <taxon>Actinomycetota</taxon>
        <taxon>Actinomycetes</taxon>
        <taxon>Mycobacteriales</taxon>
        <taxon>Mycobacteriaceae</taxon>
        <taxon>Mycolicibacterium</taxon>
    </lineage>
</organism>
<evidence type="ECO:0000313" key="3">
    <source>
        <dbReference type="Proteomes" id="UP000078396"/>
    </source>
</evidence>
<evidence type="ECO:0000256" key="1">
    <source>
        <dbReference type="SAM" id="MobiDB-lite"/>
    </source>
</evidence>
<evidence type="ECO:0000313" key="2">
    <source>
        <dbReference type="EMBL" id="OAN37022.1"/>
    </source>
</evidence>
<dbReference type="RefSeq" id="WP_064282885.1">
    <property type="nucleotide sequence ID" value="NZ_LWCS01000031.1"/>
</dbReference>
<dbReference type="STRING" id="912594.AWC12_19585"/>
<dbReference type="AlphaFoldDB" id="A0A178LSQ6"/>
<dbReference type="OrthoDB" id="3541690at2"/>
<gene>
    <name evidence="2" type="ORF">A4X20_24110</name>
</gene>
<feature type="compositionally biased region" description="Basic and acidic residues" evidence="1">
    <location>
        <begin position="165"/>
        <end position="185"/>
    </location>
</feature>
<feature type="region of interest" description="Disordered" evidence="1">
    <location>
        <begin position="227"/>
        <end position="252"/>
    </location>
</feature>
<dbReference type="Proteomes" id="UP000078396">
    <property type="component" value="Unassembled WGS sequence"/>
</dbReference>
<dbReference type="EMBL" id="LWCS01000031">
    <property type="protein sequence ID" value="OAN37022.1"/>
    <property type="molecule type" value="Genomic_DNA"/>
</dbReference>
<name>A0A178LSQ6_MYCIR</name>
<comment type="caution">
    <text evidence="2">The sequence shown here is derived from an EMBL/GenBank/DDBJ whole genome shotgun (WGS) entry which is preliminary data.</text>
</comment>
<sequence length="252" mass="26439">MGFAVEEALDELYAAKPEDFTALRTKLAAAAKKSGDADAARRINGSRRPTAAAWVVNALALQGTARAELADLGSRLREAHAAMDGDAIRALTAEQRRLVDELTRTALKNSGLASPSAALRDDVTATWQAAVADPDVAARLGRLAKAEQWSGFGDFGFTAAVGPAPKKEQPEKAEPDRRAVAAAERAKADADAALTELQSDLATARLKHQDAQRRLAAAEQALSAAEDAYAAGKKASRDAADAVKAAKKTVRN</sequence>
<protein>
    <submittedName>
        <fullName evidence="2">Uncharacterized protein</fullName>
    </submittedName>
</protein>